<evidence type="ECO:0000256" key="13">
    <source>
        <dbReference type="ARBA" id="ARBA00022833"/>
    </source>
</evidence>
<evidence type="ECO:0000256" key="6">
    <source>
        <dbReference type="ARBA" id="ARBA00022525"/>
    </source>
</evidence>
<dbReference type="InterPro" id="IPR003137">
    <property type="entry name" value="PA_domain"/>
</dbReference>
<keyword evidence="6" id="KW-0964">Secreted</keyword>
<evidence type="ECO:0000256" key="1">
    <source>
        <dbReference type="ARBA" id="ARBA00004240"/>
    </source>
</evidence>
<keyword evidence="12" id="KW-0256">Endoplasmic reticulum</keyword>
<dbReference type="Proteomes" id="UP001252186">
    <property type="component" value="Unassembled WGS sequence"/>
</dbReference>
<evidence type="ECO:0000256" key="2">
    <source>
        <dbReference type="ARBA" id="ARBA00004371"/>
    </source>
</evidence>
<dbReference type="PANTHER" id="PTHR12053:SF3">
    <property type="entry name" value="CARBOXYPEPTIDASE Q"/>
    <property type="match status" value="1"/>
</dbReference>
<reference evidence="23 24" key="1">
    <citation type="submission" date="2023-09" db="EMBL/GenBank/DDBJ databases">
        <authorList>
            <person name="Rey-Velasco X."/>
        </authorList>
    </citation>
    <scope>NUCLEOTIDE SEQUENCE [LARGE SCALE GENOMIC DNA]</scope>
    <source>
        <strain evidence="23 24">P050</strain>
    </source>
</reference>
<dbReference type="InterPro" id="IPR007484">
    <property type="entry name" value="Peptidase_M28"/>
</dbReference>
<keyword evidence="11" id="KW-0378">Hydrolase</keyword>
<evidence type="ECO:0000256" key="8">
    <source>
        <dbReference type="ARBA" id="ARBA00022670"/>
    </source>
</evidence>
<evidence type="ECO:0000256" key="4">
    <source>
        <dbReference type="ARBA" id="ARBA00004613"/>
    </source>
</evidence>
<comment type="caution">
    <text evidence="23">The sequence shown here is derived from an EMBL/GenBank/DDBJ whole genome shotgun (WGS) entry which is preliminary data.</text>
</comment>
<evidence type="ECO:0000259" key="21">
    <source>
        <dbReference type="Pfam" id="PF02225"/>
    </source>
</evidence>
<gene>
    <name evidence="23" type="ORF">RM519_05835</name>
</gene>
<comment type="subcellular location">
    <subcellularLocation>
        <location evidence="1">Endoplasmic reticulum</location>
    </subcellularLocation>
    <subcellularLocation>
        <location evidence="3">Golgi apparatus</location>
    </subcellularLocation>
    <subcellularLocation>
        <location evidence="2">Lysosome</location>
    </subcellularLocation>
    <subcellularLocation>
        <location evidence="4">Secreted</location>
    </subcellularLocation>
</comment>
<feature type="domain" description="PA" evidence="21">
    <location>
        <begin position="151"/>
        <end position="243"/>
    </location>
</feature>
<keyword evidence="9" id="KW-0479">Metal-binding</keyword>
<dbReference type="EMBL" id="JAVRHV010000002">
    <property type="protein sequence ID" value="MDT0552759.1"/>
    <property type="molecule type" value="Genomic_DNA"/>
</dbReference>
<keyword evidence="16" id="KW-0865">Zymogen</keyword>
<evidence type="ECO:0000256" key="15">
    <source>
        <dbReference type="ARBA" id="ARBA00023049"/>
    </source>
</evidence>
<keyword evidence="13" id="KW-0862">Zinc</keyword>
<keyword evidence="24" id="KW-1185">Reference proteome</keyword>
<evidence type="ECO:0000256" key="7">
    <source>
        <dbReference type="ARBA" id="ARBA00022645"/>
    </source>
</evidence>
<dbReference type="PROSITE" id="PS51257">
    <property type="entry name" value="PROKAR_LIPOPROTEIN"/>
    <property type="match status" value="1"/>
</dbReference>
<evidence type="ECO:0000313" key="24">
    <source>
        <dbReference type="Proteomes" id="UP001252186"/>
    </source>
</evidence>
<evidence type="ECO:0000256" key="12">
    <source>
        <dbReference type="ARBA" id="ARBA00022824"/>
    </source>
</evidence>
<evidence type="ECO:0000256" key="5">
    <source>
        <dbReference type="ARBA" id="ARBA00014116"/>
    </source>
</evidence>
<keyword evidence="15" id="KW-0482">Metalloprotease</keyword>
<dbReference type="Gene3D" id="3.40.630.10">
    <property type="entry name" value="Zn peptidases"/>
    <property type="match status" value="1"/>
</dbReference>
<name>A0ABU2Y3H4_9FLAO</name>
<accession>A0ABU2Y3H4</accession>
<protein>
    <recommendedName>
        <fullName evidence="5">Carboxypeptidase Q</fullName>
    </recommendedName>
    <alternativeName>
        <fullName evidence="20">Plasma glutamate carboxypeptidase</fullName>
    </alternativeName>
</protein>
<evidence type="ECO:0000256" key="16">
    <source>
        <dbReference type="ARBA" id="ARBA00023145"/>
    </source>
</evidence>
<dbReference type="RefSeq" id="WP_311592694.1">
    <property type="nucleotide sequence ID" value="NZ_JAVRHV010000002.1"/>
</dbReference>
<keyword evidence="14" id="KW-0333">Golgi apparatus</keyword>
<evidence type="ECO:0000256" key="17">
    <source>
        <dbReference type="ARBA" id="ARBA00023180"/>
    </source>
</evidence>
<keyword evidence="17" id="KW-0325">Glycoprotein</keyword>
<evidence type="ECO:0000256" key="11">
    <source>
        <dbReference type="ARBA" id="ARBA00022801"/>
    </source>
</evidence>
<evidence type="ECO:0000256" key="9">
    <source>
        <dbReference type="ARBA" id="ARBA00022723"/>
    </source>
</evidence>
<dbReference type="InterPro" id="IPR039866">
    <property type="entry name" value="CPQ"/>
</dbReference>
<dbReference type="PANTHER" id="PTHR12053">
    <property type="entry name" value="PROTEASE FAMILY M28 PLASMA GLUTAMATE CARBOXYPEPTIDASE-RELATED"/>
    <property type="match status" value="1"/>
</dbReference>
<dbReference type="SUPFAM" id="SSF53187">
    <property type="entry name" value="Zn-dependent exopeptidases"/>
    <property type="match status" value="1"/>
</dbReference>
<sequence>MKQHFLWLFSALALFSCTQKESTTNTISKTSFTKDSTTIKKVFDAALTDGQAYEWLRELTTDIGHRMSGSAQAQEAVEWGEQLMKDQGFDKVWLQPVMVPHWVRGEKEVANYTINGQKIDVPVCALGGSIATPSNGVTAEVIEVFSIEEAEKLGDKLKGKIVFFNRPFDATLVNTFAAYSGCVKQRGEGAKTAGPFGAVATIVRSMSSSINDYPHTGGMGYGDIPSDQYIPSAAISTLAAEKLSKHLKENPNLKFYLKQSCKTLPDAPSFNVIGEITGSEFPNKYITIGGHLDSWDLGQGAHDDGTGVVQSMEVLRLFKETGIKPRHTLRAVLFMNEEFGLRGGIKYADEAKLKNEIHVAAIESDAGGHTPRGFSYDGNKENVDEFMSWKPLFEPYGLHQWDIGYAGADIGPLKNKTISLSGYRPDSQRYFEYHHSANDTFDKVNARELHLGAAAMTSLVYMMDKYFDVEPVKK</sequence>
<comment type="subunit">
    <text evidence="19">Homodimer. The monomeric form is inactive while the homodimer is active.</text>
</comment>
<dbReference type="Pfam" id="PF02225">
    <property type="entry name" value="PA"/>
    <property type="match status" value="1"/>
</dbReference>
<keyword evidence="7" id="KW-0121">Carboxypeptidase</keyword>
<dbReference type="Pfam" id="PF04389">
    <property type="entry name" value="Peptidase_M28"/>
    <property type="match status" value="1"/>
</dbReference>
<evidence type="ECO:0000256" key="18">
    <source>
        <dbReference type="ARBA" id="ARBA00023228"/>
    </source>
</evidence>
<dbReference type="Gene3D" id="3.50.30.30">
    <property type="match status" value="1"/>
</dbReference>
<evidence type="ECO:0000313" key="23">
    <source>
        <dbReference type="EMBL" id="MDT0552759.1"/>
    </source>
</evidence>
<evidence type="ECO:0000256" key="14">
    <source>
        <dbReference type="ARBA" id="ARBA00023034"/>
    </source>
</evidence>
<organism evidence="23 24">
    <name type="scientific">Urechidicola vernalis</name>
    <dbReference type="NCBI Taxonomy" id="3075600"/>
    <lineage>
        <taxon>Bacteria</taxon>
        <taxon>Pseudomonadati</taxon>
        <taxon>Bacteroidota</taxon>
        <taxon>Flavobacteriia</taxon>
        <taxon>Flavobacteriales</taxon>
        <taxon>Flavobacteriaceae</taxon>
        <taxon>Urechidicola</taxon>
    </lineage>
</organism>
<evidence type="ECO:0000256" key="20">
    <source>
        <dbReference type="ARBA" id="ARBA00033328"/>
    </source>
</evidence>
<evidence type="ECO:0000259" key="22">
    <source>
        <dbReference type="Pfam" id="PF04389"/>
    </source>
</evidence>
<evidence type="ECO:0000256" key="19">
    <source>
        <dbReference type="ARBA" id="ARBA00025833"/>
    </source>
</evidence>
<keyword evidence="8" id="KW-0645">Protease</keyword>
<proteinExistence type="predicted"/>
<keyword evidence="10" id="KW-0732">Signal</keyword>
<evidence type="ECO:0000256" key="3">
    <source>
        <dbReference type="ARBA" id="ARBA00004555"/>
    </source>
</evidence>
<evidence type="ECO:0000256" key="10">
    <source>
        <dbReference type="ARBA" id="ARBA00022729"/>
    </source>
</evidence>
<feature type="domain" description="Peptidase M28" evidence="22">
    <location>
        <begin position="271"/>
        <end position="453"/>
    </location>
</feature>
<keyword evidence="18" id="KW-0458">Lysosome</keyword>